<evidence type="ECO:0000256" key="1">
    <source>
        <dbReference type="SAM" id="MobiDB-lite"/>
    </source>
</evidence>
<evidence type="ECO:0000313" key="3">
    <source>
        <dbReference type="Proteomes" id="UP000039865"/>
    </source>
</evidence>
<protein>
    <submittedName>
        <fullName evidence="2">Uncharacterized protein</fullName>
    </submittedName>
</protein>
<feature type="compositionally biased region" description="Gly residues" evidence="1">
    <location>
        <begin position="217"/>
        <end position="228"/>
    </location>
</feature>
<feature type="compositionally biased region" description="Low complexity" evidence="1">
    <location>
        <begin position="498"/>
        <end position="513"/>
    </location>
</feature>
<dbReference type="AlphaFoldDB" id="A0A078AVV4"/>
<gene>
    <name evidence="2" type="primary">Contig2460.g2644</name>
    <name evidence="2" type="ORF">STYLEM_15660</name>
</gene>
<reference evidence="2 3" key="1">
    <citation type="submission" date="2014-06" db="EMBL/GenBank/DDBJ databases">
        <authorList>
            <person name="Swart Estienne"/>
        </authorList>
    </citation>
    <scope>NUCLEOTIDE SEQUENCE [LARGE SCALE GENOMIC DNA]</scope>
    <source>
        <strain evidence="2 3">130c</strain>
    </source>
</reference>
<accession>A0A078AVV4</accession>
<dbReference type="Proteomes" id="UP000039865">
    <property type="component" value="Unassembled WGS sequence"/>
</dbReference>
<sequence length="574" mass="63169">MLRMSSPNKKPIVALFKKNGENGGSILIQGSNGNGNQFQGNQKQVPNLINQQNQQILAKSQINFFEIQTKEKPPGFNQQQQQQPRLGTSHSQKNMIRQGQQMNGNMLAFSGSTVNLNGVNNFGLIGNLGNQIQMSSAGSAGLIYNAGLKQKLGGTQIITPHSQQKNSKIKAEFFKSQMKQQLIQGSGISSQTINNNTASVQQDTQQDSDGANPSMQIGGGGSASNGGHGHPRDLPGNGGINPGFWTQNGNNYKNEINNPLYFIFNNIVQIQPSQSIQQPQFISGIFGSSIGGNSTGTSHGNYNSNKNLNAQLQHGLHRVFSQQDLASQPLLPQQQRQGSYPIQQRIVLKQQQIKKHLMSTKGANKYNSQRPQTRGQDTGGTQTFAPGSPIKIFSQSTSANQNENEFNPRLQNANGNIQNHQNLQLMQQRQKPSTGYGSRAANRQINQNLIQATQGANNLLMSSPLTNKNVGNEMNQVNGLLKKGRENTKGTGSKISVEENNYDNNEGIDNNNNNEDDDELLSSIHSIQQNNTNEKQVPKPQGYQTMRQFQFLRNDREEETCFNDLYSTLFSSLE</sequence>
<feature type="region of interest" description="Disordered" evidence="1">
    <location>
        <begin position="361"/>
        <end position="381"/>
    </location>
</feature>
<feature type="region of interest" description="Disordered" evidence="1">
    <location>
        <begin position="199"/>
        <end position="242"/>
    </location>
</feature>
<proteinExistence type="predicted"/>
<feature type="compositionally biased region" description="Polar residues" evidence="1">
    <location>
        <begin position="199"/>
        <end position="215"/>
    </location>
</feature>
<feature type="compositionally biased region" description="Low complexity" evidence="1">
    <location>
        <begin position="369"/>
        <end position="381"/>
    </location>
</feature>
<keyword evidence="3" id="KW-1185">Reference proteome</keyword>
<evidence type="ECO:0000313" key="2">
    <source>
        <dbReference type="EMBL" id="CDW86565.1"/>
    </source>
</evidence>
<organism evidence="2 3">
    <name type="scientific">Stylonychia lemnae</name>
    <name type="common">Ciliate</name>
    <dbReference type="NCBI Taxonomy" id="5949"/>
    <lineage>
        <taxon>Eukaryota</taxon>
        <taxon>Sar</taxon>
        <taxon>Alveolata</taxon>
        <taxon>Ciliophora</taxon>
        <taxon>Intramacronucleata</taxon>
        <taxon>Spirotrichea</taxon>
        <taxon>Stichotrichia</taxon>
        <taxon>Sporadotrichida</taxon>
        <taxon>Oxytrichidae</taxon>
        <taxon>Stylonychinae</taxon>
        <taxon>Stylonychia</taxon>
    </lineage>
</organism>
<dbReference type="InParanoid" id="A0A078AVV4"/>
<name>A0A078AVV4_STYLE</name>
<dbReference type="EMBL" id="CCKQ01014776">
    <property type="protein sequence ID" value="CDW86565.1"/>
    <property type="molecule type" value="Genomic_DNA"/>
</dbReference>
<feature type="region of interest" description="Disordered" evidence="1">
    <location>
        <begin position="483"/>
        <end position="518"/>
    </location>
</feature>